<dbReference type="EMBL" id="LR797353">
    <property type="protein sequence ID" value="CAB4204948.1"/>
    <property type="molecule type" value="Genomic_DNA"/>
</dbReference>
<gene>
    <name evidence="2" type="ORF">UFOVP1063_12</name>
    <name evidence="3" type="ORF">UFOVP1285_8</name>
    <name evidence="4" type="ORF">UFOVP1405_10</name>
    <name evidence="5" type="ORF">UFOVP1513_12</name>
    <name evidence="1" type="ORF">UFOVP563_6</name>
</gene>
<dbReference type="EMBL" id="LR798367">
    <property type="protein sequence ID" value="CAB5226614.1"/>
    <property type="molecule type" value="Genomic_DNA"/>
</dbReference>
<evidence type="ECO:0000313" key="1">
    <source>
        <dbReference type="EMBL" id="CAB4150191.1"/>
    </source>
</evidence>
<evidence type="ECO:0000313" key="5">
    <source>
        <dbReference type="EMBL" id="CAB5226614.1"/>
    </source>
</evidence>
<protein>
    <submittedName>
        <fullName evidence="2">Uncharacterized protein</fullName>
    </submittedName>
</protein>
<reference evidence="2" key="1">
    <citation type="submission" date="2020-05" db="EMBL/GenBank/DDBJ databases">
        <authorList>
            <person name="Chiriac C."/>
            <person name="Salcher M."/>
            <person name="Ghai R."/>
            <person name="Kavagutti S V."/>
        </authorList>
    </citation>
    <scope>NUCLEOTIDE SEQUENCE</scope>
</reference>
<evidence type="ECO:0000313" key="2">
    <source>
        <dbReference type="EMBL" id="CAB4180827.1"/>
    </source>
</evidence>
<evidence type="ECO:0000313" key="3">
    <source>
        <dbReference type="EMBL" id="CAB4195187.1"/>
    </source>
</evidence>
<accession>A0A6J5QEN5</accession>
<dbReference type="EMBL" id="LR797236">
    <property type="protein sequence ID" value="CAB4195187.1"/>
    <property type="molecule type" value="Genomic_DNA"/>
</dbReference>
<organism evidence="2">
    <name type="scientific">uncultured Caudovirales phage</name>
    <dbReference type="NCBI Taxonomy" id="2100421"/>
    <lineage>
        <taxon>Viruses</taxon>
        <taxon>Duplodnaviria</taxon>
        <taxon>Heunggongvirae</taxon>
        <taxon>Uroviricota</taxon>
        <taxon>Caudoviricetes</taxon>
        <taxon>Peduoviridae</taxon>
        <taxon>Maltschvirus</taxon>
        <taxon>Maltschvirus maltsch</taxon>
    </lineage>
</organism>
<dbReference type="EMBL" id="LR796540">
    <property type="protein sequence ID" value="CAB4150191.1"/>
    <property type="molecule type" value="Genomic_DNA"/>
</dbReference>
<proteinExistence type="predicted"/>
<sequence length="50" mass="5387">MANPTTNYGWQMPTSTDLVTDLPADFAVFGDAVDASMQSLTLMIIMGAYL</sequence>
<evidence type="ECO:0000313" key="4">
    <source>
        <dbReference type="EMBL" id="CAB4204948.1"/>
    </source>
</evidence>
<dbReference type="EMBL" id="LR797023">
    <property type="protein sequence ID" value="CAB4180827.1"/>
    <property type="molecule type" value="Genomic_DNA"/>
</dbReference>
<name>A0A6J5QEN5_9CAUD</name>